<feature type="domain" description="Heparin-sulfate lyase N-terminal" evidence="6">
    <location>
        <begin position="41"/>
        <end position="376"/>
    </location>
</feature>
<evidence type="ECO:0000256" key="2">
    <source>
        <dbReference type="ARBA" id="ARBA00022729"/>
    </source>
</evidence>
<sequence length="693" mass="77461">MSEAAVRCGWWGWEAVVSRDEMRDPGAGPRLSDADFFGGCLDVARPSMRDVASAADRQDFATARRIFAVAVRGELQPEKYLALPRQPLPPTALAPDESIAGAAERIVRGELISCSRPHPFPGEIDWTLDPTPEGYREWTMQLNRHPEWSILALRYRETGDERFADSFVRMFLGWVRRVLVPIDRPGNETTTWRTIEAGIRMGAHWPTAIHAFLASPVLTDDVLVDWCKSVWEHGRRLWRSHRARNWLIMEMNGLAQIGILYPMLSHAQQWREYALERLAAELECQVHPDGVHGELSTNYHQVVVRNYEQVRDVADAYGVSWPEVFDPWLESMHSVNLGLMQPDGSLPDLNDGRQRPVAPLLHRAVARYPHRADLRWAHTEGRDGRPPAWTSVAFPHAGYYVMRTGWGQEAVWGLFDGGPFGLAHQHEDKLNLLVHAYGQPMLVEAGNYAYDASPMRTYVRSTRAHNTIRVDGQDQNRAQHFDRDAVDLQVTSRAQWASSARVDAVEATYDEGYGTNGSPTVRHTRRVFLIKAGFETLGPMFLVVDRLLPEDDALHTYEILWHLRGRVQAEGLVVAGTSRGTARLAVASSAVDGMTVRVVAGQREPEWQGWVSVGTHQQGEYAPIPTAIYDVAAAGPLRVVTVLYPSPPGAPCAVRGVCASTDVADTAVQIATATGEWLRLDEETLLSERALHS</sequence>
<dbReference type="Gene3D" id="1.50.10.100">
    <property type="entry name" value="Chondroitin AC/alginate lyase"/>
    <property type="match status" value="1"/>
</dbReference>
<comment type="subcellular location">
    <subcellularLocation>
        <location evidence="1">Periplasm</location>
    </subcellularLocation>
</comment>
<dbReference type="PANTHER" id="PTHR39210">
    <property type="entry name" value="HEPARIN-SULFATE LYASE"/>
    <property type="match status" value="1"/>
</dbReference>
<dbReference type="Pfam" id="PF16889">
    <property type="entry name" value="Hepar_II_III_N"/>
    <property type="match status" value="1"/>
</dbReference>
<evidence type="ECO:0000259" key="6">
    <source>
        <dbReference type="Pfam" id="PF16889"/>
    </source>
</evidence>
<accession>A0A1H5HKK9</accession>
<gene>
    <name evidence="7" type="ORF">SAMN04488554_1986</name>
</gene>
<evidence type="ECO:0000256" key="4">
    <source>
        <dbReference type="ARBA" id="ARBA00023239"/>
    </source>
</evidence>
<dbReference type="InterPro" id="IPR031680">
    <property type="entry name" value="Hepar_II_III_N"/>
</dbReference>
<dbReference type="Gene3D" id="2.70.98.70">
    <property type="match status" value="1"/>
</dbReference>
<keyword evidence="8" id="KW-1185">Reference proteome</keyword>
<proteinExistence type="predicted"/>
<evidence type="ECO:0000313" key="7">
    <source>
        <dbReference type="EMBL" id="SEE28410.1"/>
    </source>
</evidence>
<protein>
    <submittedName>
        <fullName evidence="7">Heparinase II/III-like protein</fullName>
    </submittedName>
</protein>
<organism evidence="7 8">
    <name type="scientific">Ruania alba</name>
    <dbReference type="NCBI Taxonomy" id="648782"/>
    <lineage>
        <taxon>Bacteria</taxon>
        <taxon>Bacillati</taxon>
        <taxon>Actinomycetota</taxon>
        <taxon>Actinomycetes</taxon>
        <taxon>Micrococcales</taxon>
        <taxon>Ruaniaceae</taxon>
        <taxon>Ruania</taxon>
    </lineage>
</organism>
<dbReference type="GO" id="GO:0042597">
    <property type="term" value="C:periplasmic space"/>
    <property type="evidence" value="ECO:0007669"/>
    <property type="project" value="UniProtKB-SubCell"/>
</dbReference>
<keyword evidence="3" id="KW-0574">Periplasm</keyword>
<dbReference type="InterPro" id="IPR012480">
    <property type="entry name" value="Hepar_II_III_C"/>
</dbReference>
<name>A0A1H5HKK9_9MICO</name>
<dbReference type="SUPFAM" id="SSF48230">
    <property type="entry name" value="Chondroitin AC/alginate lyase"/>
    <property type="match status" value="1"/>
</dbReference>
<dbReference type="STRING" id="648782.SAMN04488554_1986"/>
<dbReference type="InterPro" id="IPR008929">
    <property type="entry name" value="Chondroitin_lyas"/>
</dbReference>
<keyword evidence="2" id="KW-0732">Signal</keyword>
<reference evidence="8" key="1">
    <citation type="submission" date="2016-10" db="EMBL/GenBank/DDBJ databases">
        <authorList>
            <person name="Varghese N."/>
            <person name="Submissions S."/>
        </authorList>
    </citation>
    <scope>NUCLEOTIDE SEQUENCE [LARGE SCALE GENOMIC DNA]</scope>
    <source>
        <strain evidence="8">DSM 21368</strain>
    </source>
</reference>
<evidence type="ECO:0000256" key="3">
    <source>
        <dbReference type="ARBA" id="ARBA00022764"/>
    </source>
</evidence>
<dbReference type="GO" id="GO:0016829">
    <property type="term" value="F:lyase activity"/>
    <property type="evidence" value="ECO:0007669"/>
    <property type="project" value="UniProtKB-KW"/>
</dbReference>
<evidence type="ECO:0000313" key="8">
    <source>
        <dbReference type="Proteomes" id="UP000199220"/>
    </source>
</evidence>
<dbReference type="Proteomes" id="UP000199220">
    <property type="component" value="Unassembled WGS sequence"/>
</dbReference>
<dbReference type="AlphaFoldDB" id="A0A1H5HKK9"/>
<evidence type="ECO:0000256" key="1">
    <source>
        <dbReference type="ARBA" id="ARBA00004418"/>
    </source>
</evidence>
<dbReference type="EMBL" id="FNTX01000001">
    <property type="protein sequence ID" value="SEE28410.1"/>
    <property type="molecule type" value="Genomic_DNA"/>
</dbReference>
<dbReference type="PANTHER" id="PTHR39210:SF1">
    <property type="entry name" value="HEPARIN-SULFATE LYASE"/>
    <property type="match status" value="1"/>
</dbReference>
<evidence type="ECO:0000259" key="5">
    <source>
        <dbReference type="Pfam" id="PF07940"/>
    </source>
</evidence>
<keyword evidence="4" id="KW-0456">Lyase</keyword>
<feature type="domain" description="Heparinase II/III-like C-terminal" evidence="5">
    <location>
        <begin position="388"/>
        <end position="601"/>
    </location>
</feature>
<dbReference type="Pfam" id="PF07940">
    <property type="entry name" value="Hepar_II_III_C"/>
    <property type="match status" value="1"/>
</dbReference>